<name>A0A6J5L8J6_9CAUD</name>
<sequence length="77" mass="8219">MTTENTSAPAQETAAASLSLNELKGCMQVIEVCTGRGAFKPDELVAVGTLFQKLRDFVAQAEPAAEQSSQSETKEQE</sequence>
<accession>A0A6J5L8J6</accession>
<proteinExistence type="predicted"/>
<gene>
    <name evidence="1" type="ORF">UFOVP116_387</name>
</gene>
<protein>
    <submittedName>
        <fullName evidence="1">Uncharacterized protein</fullName>
    </submittedName>
</protein>
<dbReference type="EMBL" id="LR796237">
    <property type="protein sequence ID" value="CAB4130335.1"/>
    <property type="molecule type" value="Genomic_DNA"/>
</dbReference>
<organism evidence="1">
    <name type="scientific">uncultured Caudovirales phage</name>
    <dbReference type="NCBI Taxonomy" id="2100421"/>
    <lineage>
        <taxon>Viruses</taxon>
        <taxon>Duplodnaviria</taxon>
        <taxon>Heunggongvirae</taxon>
        <taxon>Uroviricota</taxon>
        <taxon>Caudoviricetes</taxon>
        <taxon>Peduoviridae</taxon>
        <taxon>Maltschvirus</taxon>
        <taxon>Maltschvirus maltsch</taxon>
    </lineage>
</organism>
<reference evidence="1" key="1">
    <citation type="submission" date="2020-04" db="EMBL/GenBank/DDBJ databases">
        <authorList>
            <person name="Chiriac C."/>
            <person name="Salcher M."/>
            <person name="Ghai R."/>
            <person name="Kavagutti S V."/>
        </authorList>
    </citation>
    <scope>NUCLEOTIDE SEQUENCE</scope>
</reference>
<evidence type="ECO:0000313" key="1">
    <source>
        <dbReference type="EMBL" id="CAB4130335.1"/>
    </source>
</evidence>